<evidence type="ECO:0000313" key="3">
    <source>
        <dbReference type="Proteomes" id="UP001313282"/>
    </source>
</evidence>
<comment type="caution">
    <text evidence="2">The sequence shown here is derived from an EMBL/GenBank/DDBJ whole genome shotgun (WGS) entry which is preliminary data.</text>
</comment>
<proteinExistence type="predicted"/>
<feature type="compositionally biased region" description="Acidic residues" evidence="1">
    <location>
        <begin position="17"/>
        <end position="29"/>
    </location>
</feature>
<organism evidence="2 3">
    <name type="scientific">Orbilia javanica</name>
    <dbReference type="NCBI Taxonomy" id="47235"/>
    <lineage>
        <taxon>Eukaryota</taxon>
        <taxon>Fungi</taxon>
        <taxon>Dikarya</taxon>
        <taxon>Ascomycota</taxon>
        <taxon>Pezizomycotina</taxon>
        <taxon>Orbiliomycetes</taxon>
        <taxon>Orbiliales</taxon>
        <taxon>Orbiliaceae</taxon>
        <taxon>Orbilia</taxon>
    </lineage>
</organism>
<keyword evidence="3" id="KW-1185">Reference proteome</keyword>
<gene>
    <name evidence="2" type="ORF">TWF718_010753</name>
</gene>
<evidence type="ECO:0000313" key="2">
    <source>
        <dbReference type="EMBL" id="KAK6335323.1"/>
    </source>
</evidence>
<dbReference type="EMBL" id="JAVHNR010000008">
    <property type="protein sequence ID" value="KAK6335323.1"/>
    <property type="molecule type" value="Genomic_DNA"/>
</dbReference>
<dbReference type="Proteomes" id="UP001313282">
    <property type="component" value="Unassembled WGS sequence"/>
</dbReference>
<evidence type="ECO:0000256" key="1">
    <source>
        <dbReference type="SAM" id="MobiDB-lite"/>
    </source>
</evidence>
<accession>A0AAN8RAD3</accession>
<protein>
    <submittedName>
        <fullName evidence="2">Uncharacterized protein</fullName>
    </submittedName>
</protein>
<dbReference type="AlphaFoldDB" id="A0AAN8RAD3"/>
<reference evidence="2 3" key="1">
    <citation type="submission" date="2019-10" db="EMBL/GenBank/DDBJ databases">
        <authorList>
            <person name="Palmer J.M."/>
        </authorList>
    </citation>
    <scope>NUCLEOTIDE SEQUENCE [LARGE SCALE GENOMIC DNA]</scope>
    <source>
        <strain evidence="2 3">TWF718</strain>
    </source>
</reference>
<sequence>MMGEEKRWLRGWNREVSDDDDGDDDDDDGGGGGGVDGRTVGERWMVDGGGEGGDGDDEEFPVLAGGDFTLIGFGTVELYYKYHTQHISGAFGTAAGYYSQVPIIATTGAYTTEQ</sequence>
<feature type="region of interest" description="Disordered" evidence="1">
    <location>
        <begin position="1"/>
        <end position="59"/>
    </location>
</feature>
<name>A0AAN8RAD3_9PEZI</name>
<feature type="compositionally biased region" description="Basic and acidic residues" evidence="1">
    <location>
        <begin position="1"/>
        <end position="16"/>
    </location>
</feature>